<dbReference type="OrthoDB" id="8241168at2"/>
<dbReference type="STRING" id="573065.Astex_0306"/>
<accession>E8RPM7</accession>
<gene>
    <name evidence="1" type="ordered locus">Astex_0306</name>
</gene>
<reference evidence="2" key="1">
    <citation type="submission" date="2010-12" db="EMBL/GenBank/DDBJ databases">
        <title>Complete sequence of chromosome 1 of Asticcacaulis excentricus CB 48.</title>
        <authorList>
            <consortium name="US DOE Joint Genome Institute"/>
            <person name="Lucas S."/>
            <person name="Copeland A."/>
            <person name="Lapidus A."/>
            <person name="Cheng J.-F."/>
            <person name="Bruce D."/>
            <person name="Goodwin L."/>
            <person name="Pitluck S."/>
            <person name="Teshima H."/>
            <person name="Davenport K."/>
            <person name="Detter J.C."/>
            <person name="Han C."/>
            <person name="Tapia R."/>
            <person name="Land M."/>
            <person name="Hauser L."/>
            <person name="Jeffries C."/>
            <person name="Kyrpides N."/>
            <person name="Ivanova N."/>
            <person name="Ovchinnikova G."/>
            <person name="Brun Y.V."/>
            <person name="Woyke T."/>
        </authorList>
    </citation>
    <scope>NUCLEOTIDE SEQUENCE [LARGE SCALE GENOMIC DNA]</scope>
    <source>
        <strain evidence="2">ATCC 15261 / DSM 4724 / KCTC 12464 / NCIMB 9791 / VKM B-1370 / CB 48</strain>
    </source>
</reference>
<name>E8RPM7_ASTEC</name>
<keyword evidence="2" id="KW-1185">Reference proteome</keyword>
<dbReference type="EMBL" id="CP002395">
    <property type="protein sequence ID" value="ADU12004.1"/>
    <property type="molecule type" value="Genomic_DNA"/>
</dbReference>
<dbReference type="Proteomes" id="UP000001492">
    <property type="component" value="Chromosome 1"/>
</dbReference>
<dbReference type="HOGENOM" id="CLU_1472348_0_0_5"/>
<dbReference type="RefSeq" id="WP_013477838.1">
    <property type="nucleotide sequence ID" value="NC_014816.1"/>
</dbReference>
<dbReference type="AlphaFoldDB" id="E8RPM7"/>
<organism evidence="1 2">
    <name type="scientific">Asticcacaulis excentricus (strain ATCC 15261 / DSM 4724 / KCTC 12464 / NCIMB 9791 / VKM B-1370 / CB 48)</name>
    <dbReference type="NCBI Taxonomy" id="573065"/>
    <lineage>
        <taxon>Bacteria</taxon>
        <taxon>Pseudomonadati</taxon>
        <taxon>Pseudomonadota</taxon>
        <taxon>Alphaproteobacteria</taxon>
        <taxon>Caulobacterales</taxon>
        <taxon>Caulobacteraceae</taxon>
        <taxon>Asticcacaulis</taxon>
    </lineage>
</organism>
<dbReference type="KEGG" id="aex:Astex_0306"/>
<proteinExistence type="predicted"/>
<sequence length="183" mass="19886">MEIKRIQGANRFHGAPTNWSEAEHGHCGTLPTADFVIDKVPFMVSAWEPLPDELERLKSGANVFLGVSALKHPVVFLSVGEAASTTAATAAQHMNAVLAWLEARDLKVFDLSSPEAIPEALSAIFDEVMADCLRYRWLRSRDLDAIDRGGVFAGRTPENVVLNLEDLDRAIDAEMNASNGGAL</sequence>
<evidence type="ECO:0000313" key="1">
    <source>
        <dbReference type="EMBL" id="ADU12004.1"/>
    </source>
</evidence>
<evidence type="ECO:0000313" key="2">
    <source>
        <dbReference type="Proteomes" id="UP000001492"/>
    </source>
</evidence>
<protein>
    <submittedName>
        <fullName evidence="1">Uncharacterized protein</fullName>
    </submittedName>
</protein>